<dbReference type="STRING" id="338963.Pcar_3370"/>
<accession>Q0C6F3</accession>
<dbReference type="Gene3D" id="1.20.5.3310">
    <property type="match status" value="1"/>
</dbReference>
<keyword evidence="5 9" id="KW-0653">Protein transport</keyword>
<evidence type="ECO:0000313" key="12">
    <source>
        <dbReference type="Proteomes" id="UP000002534"/>
    </source>
</evidence>
<dbReference type="GO" id="GO:0008320">
    <property type="term" value="F:protein transmembrane transporter activity"/>
    <property type="evidence" value="ECO:0007669"/>
    <property type="project" value="UniProtKB-UniRule"/>
</dbReference>
<reference evidence="11 12" key="2">
    <citation type="journal article" date="2012" name="BMC Genomics">
        <title>The genome of Pelobacter carbinolicus reveals surprising metabolic capabilities and physiological features.</title>
        <authorList>
            <person name="Aklujkar M."/>
            <person name="Haveman S.A."/>
            <person name="Didonato R.Jr."/>
            <person name="Chertkov O."/>
            <person name="Han C.S."/>
            <person name="Land M.L."/>
            <person name="Brown P."/>
            <person name="Lovley D.R."/>
        </authorList>
    </citation>
    <scope>NUCLEOTIDE SEQUENCE [LARGE SCALE GENOMIC DNA]</scope>
    <source>
        <strain evidence="12">DSM 2380 / NBRC 103641 / GraBd1</strain>
    </source>
</reference>
<dbReference type="KEGG" id="pca:Pcar_3370"/>
<comment type="similarity">
    <text evidence="9">Belongs to the TatA/E family.</text>
</comment>
<keyword evidence="2 9" id="KW-0813">Transport</keyword>
<name>Q0C6F3_SYNC1</name>
<feature type="region of interest" description="Disordered" evidence="10">
    <location>
        <begin position="39"/>
        <end position="60"/>
    </location>
</feature>
<dbReference type="HOGENOM" id="CLU_086034_6_2_7"/>
<dbReference type="InterPro" id="IPR006312">
    <property type="entry name" value="TatA/E"/>
</dbReference>
<reference evidence="12" key="1">
    <citation type="submission" date="2005-10" db="EMBL/GenBank/DDBJ databases">
        <title>Complete sequence of Pelobacter carbinolicus DSM 2380.</title>
        <authorList>
            <person name="Copeland A."/>
            <person name="Lucas S."/>
            <person name="Lapidus A."/>
            <person name="Barry K."/>
            <person name="Detter J.C."/>
            <person name="Glavina T."/>
            <person name="Hammon N."/>
            <person name="Israni S."/>
            <person name="Pitluck S."/>
            <person name="Chertkov O."/>
            <person name="Schmutz J."/>
            <person name="Larimer F."/>
            <person name="Land M."/>
            <person name="Kyrpides N."/>
            <person name="Ivanova N."/>
            <person name="Richardson P."/>
        </authorList>
    </citation>
    <scope>NUCLEOTIDE SEQUENCE [LARGE SCALE GENOMIC DNA]</scope>
    <source>
        <strain evidence="12">DSM 2380 / NBRC 103641 / GraBd1</strain>
    </source>
</reference>
<dbReference type="PANTHER" id="PTHR42982">
    <property type="entry name" value="SEC-INDEPENDENT PROTEIN TRANSLOCASE PROTEIN TATA"/>
    <property type="match status" value="1"/>
</dbReference>
<evidence type="ECO:0000256" key="7">
    <source>
        <dbReference type="ARBA" id="ARBA00023010"/>
    </source>
</evidence>
<dbReference type="HAMAP" id="MF_00236">
    <property type="entry name" value="TatA_E"/>
    <property type="match status" value="1"/>
</dbReference>
<evidence type="ECO:0000256" key="8">
    <source>
        <dbReference type="ARBA" id="ARBA00023136"/>
    </source>
</evidence>
<evidence type="ECO:0000256" key="2">
    <source>
        <dbReference type="ARBA" id="ARBA00022448"/>
    </source>
</evidence>
<comment type="subcellular location">
    <subcellularLocation>
        <location evidence="9">Cell inner membrane</location>
        <topology evidence="9">Single-pass membrane protein</topology>
    </subcellularLocation>
    <subcellularLocation>
        <location evidence="1">Cell membrane</location>
        <topology evidence="1">Single-pass membrane protein</topology>
    </subcellularLocation>
</comment>
<evidence type="ECO:0000256" key="9">
    <source>
        <dbReference type="HAMAP-Rule" id="MF_00236"/>
    </source>
</evidence>
<comment type="subunit">
    <text evidence="9">Forms a complex with TatC.</text>
</comment>
<keyword evidence="12" id="KW-1185">Reference proteome</keyword>
<dbReference type="GO" id="GO:0033281">
    <property type="term" value="C:TAT protein transport complex"/>
    <property type="evidence" value="ECO:0007669"/>
    <property type="project" value="UniProtKB-UniRule"/>
</dbReference>
<dbReference type="Pfam" id="PF02416">
    <property type="entry name" value="TatA_B_E"/>
    <property type="match status" value="1"/>
</dbReference>
<dbReference type="Proteomes" id="UP000002534">
    <property type="component" value="Chromosome"/>
</dbReference>
<evidence type="ECO:0000256" key="5">
    <source>
        <dbReference type="ARBA" id="ARBA00022927"/>
    </source>
</evidence>
<keyword evidence="7 9" id="KW-0811">Translocation</keyword>
<comment type="function">
    <text evidence="9">Part of the twin-arginine translocation (Tat) system that transports large folded proteins containing a characteristic twin-arginine motif in their signal peptide across membranes. TatA could form the protein-conducting channel of the Tat system.</text>
</comment>
<evidence type="ECO:0000256" key="1">
    <source>
        <dbReference type="ARBA" id="ARBA00004162"/>
    </source>
</evidence>
<dbReference type="RefSeq" id="WP_011342319.1">
    <property type="nucleotide sequence ID" value="NC_007498.2"/>
</dbReference>
<sequence>MPGFWELVLLLIICLLLFGARRLPEIGASLGKGLSNFQHSLRGNKDKDSPDDSNPPQDKH</sequence>
<proteinExistence type="inferred from homology"/>
<protein>
    <recommendedName>
        <fullName evidence="9">Sec-independent protein translocase protein TatA</fullName>
    </recommendedName>
</protein>
<keyword evidence="8 9" id="KW-0472">Membrane</keyword>
<keyword evidence="6 9" id="KW-1133">Transmembrane helix</keyword>
<evidence type="ECO:0000256" key="6">
    <source>
        <dbReference type="ARBA" id="ARBA00022989"/>
    </source>
</evidence>
<keyword evidence="3 9" id="KW-1003">Cell membrane</keyword>
<dbReference type="GO" id="GO:0043953">
    <property type="term" value="P:protein transport by the Tat complex"/>
    <property type="evidence" value="ECO:0007669"/>
    <property type="project" value="UniProtKB-UniRule"/>
</dbReference>
<keyword evidence="4 9" id="KW-0812">Transmembrane</keyword>
<dbReference type="AlphaFoldDB" id="Q0C6F3"/>
<evidence type="ECO:0000256" key="10">
    <source>
        <dbReference type="SAM" id="MobiDB-lite"/>
    </source>
</evidence>
<dbReference type="PANTHER" id="PTHR42982:SF1">
    <property type="entry name" value="SEC-INDEPENDENT PROTEIN TRANSLOCASE PROTEIN TATA"/>
    <property type="match status" value="1"/>
</dbReference>
<dbReference type="EMBL" id="CP000142">
    <property type="protein sequence ID" value="ABI81985.1"/>
    <property type="molecule type" value="Genomic_DNA"/>
</dbReference>
<evidence type="ECO:0000313" key="11">
    <source>
        <dbReference type="EMBL" id="ABI81985.1"/>
    </source>
</evidence>
<keyword evidence="9" id="KW-0997">Cell inner membrane</keyword>
<dbReference type="InterPro" id="IPR003369">
    <property type="entry name" value="TatA/B/E"/>
</dbReference>
<evidence type="ECO:0000256" key="3">
    <source>
        <dbReference type="ARBA" id="ARBA00022475"/>
    </source>
</evidence>
<evidence type="ECO:0000256" key="4">
    <source>
        <dbReference type="ARBA" id="ARBA00022692"/>
    </source>
</evidence>
<organism evidence="11 12">
    <name type="scientific">Syntrophotalea carbinolica (strain DSM 2380 / NBRC 103641 / GraBd1)</name>
    <name type="common">Pelobacter carbinolicus</name>
    <dbReference type="NCBI Taxonomy" id="338963"/>
    <lineage>
        <taxon>Bacteria</taxon>
        <taxon>Pseudomonadati</taxon>
        <taxon>Thermodesulfobacteriota</taxon>
        <taxon>Desulfuromonadia</taxon>
        <taxon>Desulfuromonadales</taxon>
        <taxon>Syntrophotaleaceae</taxon>
        <taxon>Syntrophotalea</taxon>
    </lineage>
</organism>
<gene>
    <name evidence="9 11" type="primary">tatA</name>
    <name evidence="11" type="ordered locus">Pcar_3370</name>
</gene>